<dbReference type="CDD" id="cd00054">
    <property type="entry name" value="EGF_CA"/>
    <property type="match status" value="1"/>
</dbReference>
<feature type="domain" description="REJ" evidence="14">
    <location>
        <begin position="332"/>
        <end position="922"/>
    </location>
</feature>
<dbReference type="PROSITE" id="PS51111">
    <property type="entry name" value="REJ"/>
    <property type="match status" value="1"/>
</dbReference>
<evidence type="ECO:0000256" key="9">
    <source>
        <dbReference type="ARBA" id="ARBA00023157"/>
    </source>
</evidence>
<dbReference type="InterPro" id="IPR024731">
    <property type="entry name" value="NELL2-like_EGF"/>
</dbReference>
<dbReference type="InterPro" id="IPR001881">
    <property type="entry name" value="EGF-like_Ca-bd_dom"/>
</dbReference>
<dbReference type="SMART" id="SM00060">
    <property type="entry name" value="FN3"/>
    <property type="match status" value="2"/>
</dbReference>
<keyword evidence="5" id="KW-0732">Signal</keyword>
<dbReference type="PANTHER" id="PTHR46730:SF1">
    <property type="entry name" value="PLAT DOMAIN-CONTAINING PROTEIN"/>
    <property type="match status" value="1"/>
</dbReference>
<evidence type="ECO:0000256" key="7">
    <source>
        <dbReference type="ARBA" id="ARBA00022989"/>
    </source>
</evidence>
<evidence type="ECO:0000259" key="14">
    <source>
        <dbReference type="PROSITE" id="PS51111"/>
    </source>
</evidence>
<comment type="subcellular location">
    <subcellularLocation>
        <location evidence="1">Membrane</location>
    </subcellularLocation>
</comment>
<evidence type="ECO:0000256" key="6">
    <source>
        <dbReference type="ARBA" id="ARBA00022737"/>
    </source>
</evidence>
<organism evidence="15 16">
    <name type="scientific">Desmophyllum pertusum</name>
    <dbReference type="NCBI Taxonomy" id="174260"/>
    <lineage>
        <taxon>Eukaryota</taxon>
        <taxon>Metazoa</taxon>
        <taxon>Cnidaria</taxon>
        <taxon>Anthozoa</taxon>
        <taxon>Hexacorallia</taxon>
        <taxon>Scleractinia</taxon>
        <taxon>Caryophylliina</taxon>
        <taxon>Caryophylliidae</taxon>
        <taxon>Desmophyllum</taxon>
    </lineage>
</organism>
<dbReference type="Pfam" id="PF02010">
    <property type="entry name" value="REJ"/>
    <property type="match status" value="1"/>
</dbReference>
<dbReference type="EMBL" id="MU827325">
    <property type="protein sequence ID" value="KAJ7356059.1"/>
    <property type="molecule type" value="Genomic_DNA"/>
</dbReference>
<evidence type="ECO:0000259" key="12">
    <source>
        <dbReference type="PROSITE" id="PS50026"/>
    </source>
</evidence>
<dbReference type="PROSITE" id="PS01187">
    <property type="entry name" value="EGF_CA"/>
    <property type="match status" value="1"/>
</dbReference>
<comment type="caution">
    <text evidence="15">The sequence shown here is derived from an EMBL/GenBank/DDBJ whole genome shotgun (WGS) entry which is preliminary data.</text>
</comment>
<evidence type="ECO:0000256" key="2">
    <source>
        <dbReference type="ARBA" id="ARBA00007200"/>
    </source>
</evidence>
<evidence type="ECO:0000256" key="1">
    <source>
        <dbReference type="ARBA" id="ARBA00004370"/>
    </source>
</evidence>
<keyword evidence="7" id="KW-1133">Transmembrane helix</keyword>
<evidence type="ECO:0000313" key="15">
    <source>
        <dbReference type="EMBL" id="KAJ7356059.1"/>
    </source>
</evidence>
<dbReference type="Proteomes" id="UP001163046">
    <property type="component" value="Unassembled WGS sequence"/>
</dbReference>
<reference evidence="15" key="1">
    <citation type="submission" date="2023-01" db="EMBL/GenBank/DDBJ databases">
        <title>Genome assembly of the deep-sea coral Lophelia pertusa.</title>
        <authorList>
            <person name="Herrera S."/>
            <person name="Cordes E."/>
        </authorList>
    </citation>
    <scope>NUCLEOTIDE SEQUENCE</scope>
    <source>
        <strain evidence="15">USNM1676648</strain>
        <tissue evidence="15">Polyp</tissue>
    </source>
</reference>
<dbReference type="InterPro" id="IPR000152">
    <property type="entry name" value="EGF-type_Asp/Asn_hydroxyl_site"/>
</dbReference>
<keyword evidence="3 10" id="KW-0245">EGF-like domain</keyword>
<dbReference type="GO" id="GO:0005509">
    <property type="term" value="F:calcium ion binding"/>
    <property type="evidence" value="ECO:0007669"/>
    <property type="project" value="InterPro"/>
</dbReference>
<dbReference type="FunFam" id="2.60.40.10:FF:000028">
    <property type="entry name" value="Neuronal cell adhesion molecule"/>
    <property type="match status" value="1"/>
</dbReference>
<evidence type="ECO:0000256" key="11">
    <source>
        <dbReference type="SAM" id="MobiDB-lite"/>
    </source>
</evidence>
<dbReference type="AlphaFoldDB" id="A0A9X0CJ86"/>
<dbReference type="Gene3D" id="2.60.40.10">
    <property type="entry name" value="Immunoglobulins"/>
    <property type="match status" value="2"/>
</dbReference>
<feature type="domain" description="EGF-like" evidence="12">
    <location>
        <begin position="187"/>
        <end position="227"/>
    </location>
</feature>
<keyword evidence="8" id="KW-0472">Membrane</keyword>
<evidence type="ECO:0000256" key="3">
    <source>
        <dbReference type="ARBA" id="ARBA00022536"/>
    </source>
</evidence>
<dbReference type="InterPro" id="IPR013783">
    <property type="entry name" value="Ig-like_fold"/>
</dbReference>
<dbReference type="Gene3D" id="2.10.25.10">
    <property type="entry name" value="Laminin"/>
    <property type="match status" value="1"/>
</dbReference>
<dbReference type="PROSITE" id="PS50026">
    <property type="entry name" value="EGF_3"/>
    <property type="match status" value="1"/>
</dbReference>
<feature type="domain" description="Fibronectin type-III" evidence="13">
    <location>
        <begin position="94"/>
        <end position="188"/>
    </location>
</feature>
<evidence type="ECO:0000256" key="10">
    <source>
        <dbReference type="PROSITE-ProRule" id="PRU00076"/>
    </source>
</evidence>
<dbReference type="GO" id="GO:0005886">
    <property type="term" value="C:plasma membrane"/>
    <property type="evidence" value="ECO:0007669"/>
    <property type="project" value="TreeGrafter"/>
</dbReference>
<gene>
    <name evidence="15" type="ORF">OS493_026982</name>
</gene>
<evidence type="ECO:0000256" key="8">
    <source>
        <dbReference type="ARBA" id="ARBA00023136"/>
    </source>
</evidence>
<dbReference type="SUPFAM" id="SSF57196">
    <property type="entry name" value="EGF/Laminin"/>
    <property type="match status" value="1"/>
</dbReference>
<dbReference type="Pfam" id="PF12947">
    <property type="entry name" value="EGF_3"/>
    <property type="match status" value="1"/>
</dbReference>
<dbReference type="InterPro" id="IPR018097">
    <property type="entry name" value="EGF_Ca-bd_CS"/>
</dbReference>
<dbReference type="SMART" id="SM00179">
    <property type="entry name" value="EGF_CA"/>
    <property type="match status" value="1"/>
</dbReference>
<dbReference type="OrthoDB" id="2121937at2759"/>
<dbReference type="PROSITE" id="PS01186">
    <property type="entry name" value="EGF_2"/>
    <property type="match status" value="1"/>
</dbReference>
<keyword evidence="6" id="KW-0677">Repeat</keyword>
<dbReference type="PROSITE" id="PS00010">
    <property type="entry name" value="ASX_HYDROXYL"/>
    <property type="match status" value="1"/>
</dbReference>
<dbReference type="CDD" id="cd00063">
    <property type="entry name" value="FN3"/>
    <property type="match status" value="2"/>
</dbReference>
<keyword evidence="16" id="KW-1185">Reference proteome</keyword>
<dbReference type="InterPro" id="IPR014010">
    <property type="entry name" value="REJ_dom"/>
</dbReference>
<accession>A0A9X0CJ86</accession>
<dbReference type="SUPFAM" id="SSF49265">
    <property type="entry name" value="Fibronectin type III"/>
    <property type="match status" value="1"/>
</dbReference>
<evidence type="ECO:0000313" key="16">
    <source>
        <dbReference type="Proteomes" id="UP001163046"/>
    </source>
</evidence>
<dbReference type="GO" id="GO:0005261">
    <property type="term" value="F:monoatomic cation channel activity"/>
    <property type="evidence" value="ECO:0007669"/>
    <property type="project" value="TreeGrafter"/>
</dbReference>
<sequence>MVSSTSIQVTLLPLPSEFVHGILKGYLVTYRRIDDLLSPTTVLSLQIDQLVVELTDLNEFTAYSVQASAITSKGQGPSSVPILVTTAEDVPASPPLSVENVNSSFNEIHLRWRPIPPNDVNGILLGYRIQYRLTGAAQWTQKDVSPIVLETNITNLSQYSDYNIRMSGYTSKGNGPASQILKVKSEDLDECQTGNENCHYAAECTNTLGSFNCTCWSGFEGDGVVCAESSSCVFGSNAIIPNIDKNVNTSTKLAKTERYLFTTEVNTTCSTLNFEWKVSNVTSLPFSVGKAHSTIVGLDPEWNDITSLDLGIYLVEFIAHFRDFYFVDYGFIEVLPSPPVAFIAGGPEVLRKHNSTIIMDASPSSDLDLGPGNYERMKFTWSCKRKDEQFYDEFNTPNQNYSSSDSSGRGCFGTDKQKLEDTGRIVLLDTSAMQVNQYYDIKLTVSKNEMNSRFVQRMLIITGNPLYVEINCSINCGLEVIPANRVTLVSNCTNSPCFKENAQLSYRWSLFLRTNQSNTSWSEVLAVNSRYLVINPNTLVPGQNYRLTLDLENVNDDSSKGFSVWLFSTSTIPTGGTCKANTSSGVAVKTTFILDCTNWDDSNTPLLYEFVLPLAEGLSAILSYGYSTAADIILPPGDHLKNNSLTIKAGITSSTGSRANTLINVQVLPWPSMSNQEASNEIRRLLEGPFATHIGRGDLNRATQLTIAVLKSLEIQDSNFISKDERSQIKSFIITLLSKIEVRDLIKLIQVSSVMSLAMDDPTEIKPDVQQLIMKMLQDMTNLLADISARGHASDEPYSQIAEKNLIYAVGKQLQASSSGSGGGGNSSLVGNTATCLEIVRRVLRTLVKKKVVGEEPTVIRTEALEALVVRLHPHHVAGSLLTLETGSVQLPDIADIREMLTGAGHFVDIEVLSSLVNNYNWDSSANLITSRVLAIDLRRESGEVLTVRNLTTEIQLGIEINEQSATNESEAENTFYIKPGKMQYHKIVVARERTSYLITVTAKESLNVFVKYGSKPTVKDHENNYTIPDFSSCERGLMLMEEEEYNCTRHPHQLLLLNDVLRKPGVYYVGILYSRNSSSGNHSHRTRRSCFSTNRQRRSCVETKDPPPPLGVYEAGTIPAYDPRMDINYTIETEELSCRFWSHDEDKWLTEGCKVRILPFVSLDSETPFRYKFKD</sequence>
<dbReference type="PROSITE" id="PS50853">
    <property type="entry name" value="FN3"/>
    <property type="match status" value="2"/>
</dbReference>
<dbReference type="InterPro" id="IPR002859">
    <property type="entry name" value="PKD/REJ-like"/>
</dbReference>
<feature type="region of interest" description="Disordered" evidence="11">
    <location>
        <begin position="1079"/>
        <end position="1108"/>
    </location>
</feature>
<dbReference type="GO" id="GO:0006816">
    <property type="term" value="P:calcium ion transport"/>
    <property type="evidence" value="ECO:0007669"/>
    <property type="project" value="TreeGrafter"/>
</dbReference>
<feature type="domain" description="Fibronectin type-III" evidence="13">
    <location>
        <begin position="1"/>
        <end position="89"/>
    </location>
</feature>
<proteinExistence type="inferred from homology"/>
<evidence type="ECO:0000259" key="13">
    <source>
        <dbReference type="PROSITE" id="PS50853"/>
    </source>
</evidence>
<dbReference type="InterPro" id="IPR003961">
    <property type="entry name" value="FN3_dom"/>
</dbReference>
<dbReference type="InterPro" id="IPR000742">
    <property type="entry name" value="EGF"/>
</dbReference>
<dbReference type="InterPro" id="IPR036116">
    <property type="entry name" value="FN3_sf"/>
</dbReference>
<evidence type="ECO:0000256" key="5">
    <source>
        <dbReference type="ARBA" id="ARBA00022729"/>
    </source>
</evidence>
<comment type="caution">
    <text evidence="10">Lacks conserved residue(s) required for the propagation of feature annotation.</text>
</comment>
<dbReference type="FunFam" id="2.10.25.10:FF:000038">
    <property type="entry name" value="Fibrillin 2"/>
    <property type="match status" value="1"/>
</dbReference>
<dbReference type="PANTHER" id="PTHR46730">
    <property type="entry name" value="POLYCYSTIN-1"/>
    <property type="match status" value="1"/>
</dbReference>
<keyword evidence="9" id="KW-1015">Disulfide bond</keyword>
<keyword evidence="4" id="KW-0812">Transmembrane</keyword>
<name>A0A9X0CJ86_9CNID</name>
<protein>
    <submittedName>
        <fullName evidence="15">Uncharacterized protein</fullName>
    </submittedName>
</protein>
<dbReference type="Pfam" id="PF00041">
    <property type="entry name" value="fn3"/>
    <property type="match status" value="2"/>
</dbReference>
<comment type="similarity">
    <text evidence="2">Belongs to the polycystin family.</text>
</comment>
<evidence type="ECO:0000256" key="4">
    <source>
        <dbReference type="ARBA" id="ARBA00022692"/>
    </source>
</evidence>